<evidence type="ECO:0000259" key="12">
    <source>
        <dbReference type="PROSITE" id="PS51794"/>
    </source>
</evidence>
<dbReference type="EMBL" id="LK932535">
    <property type="protein sequence ID" value="CDS90279.1"/>
    <property type="molecule type" value="Genomic_DNA"/>
</dbReference>
<evidence type="ECO:0000313" key="13">
    <source>
        <dbReference type="EMBL" id="CDS88917.1"/>
    </source>
</evidence>
<dbReference type="InterPro" id="IPR023763">
    <property type="entry name" value="DNA_integrity_scanning_protein"/>
</dbReference>
<dbReference type="Proteomes" id="UP000372533">
    <property type="component" value="Unassembled WGS sequence"/>
</dbReference>
<dbReference type="PANTHER" id="PTHR34185:SF3">
    <property type="entry name" value="DNA INTEGRITY SCANNING PROTEIN DISA"/>
    <property type="match status" value="1"/>
</dbReference>
<dbReference type="Pfam" id="PF10635">
    <property type="entry name" value="DisA-linker"/>
    <property type="match status" value="1"/>
</dbReference>
<evidence type="ECO:0000313" key="20">
    <source>
        <dbReference type="Proteomes" id="UP000372533"/>
    </source>
</evidence>
<keyword evidence="7 11" id="KW-0067">ATP-binding</keyword>
<reference evidence="16" key="4">
    <citation type="submission" date="2021-06" db="EMBL/GenBank/DDBJ databases">
        <authorList>
            <consortium name="NCBI Pathogen Detection Project"/>
        </authorList>
    </citation>
    <scope>NUCLEOTIDE SEQUENCE</scope>
    <source>
        <strain evidence="16">HN1000</strain>
    </source>
</reference>
<evidence type="ECO:0000256" key="4">
    <source>
        <dbReference type="ARBA" id="ARBA00022695"/>
    </source>
</evidence>
<dbReference type="SUPFAM" id="SSF143597">
    <property type="entry name" value="YojJ-like"/>
    <property type="match status" value="1"/>
</dbReference>
<comment type="similarity">
    <text evidence="11">Belongs to the DisA family.</text>
</comment>
<dbReference type="AlphaFoldDB" id="A0A031WDI0"/>
<dbReference type="InterPro" id="IPR018906">
    <property type="entry name" value="DNA_integrity_scan_DisA_link"/>
</dbReference>
<dbReference type="HAMAP" id="MF_01438">
    <property type="entry name" value="DisA"/>
    <property type="match status" value="1"/>
</dbReference>
<sequence>MENFLDNKNMLYALKMISPGTPLRLGLNNVLRAKTGGLIVIATNEDVMKIVDGGFAINAEYSPSYLYELAKMDGAIVLSGDVKKILFANAQLIPDYFIETSETGTRHRTAERVAKQTGAIVIGISQRRNVITVYRGNEKYVVEDISKIFTKANQAIQTLEKYKTVLDQAVTNLNALEFNDLVTIYDVALVMQKMEMVMRVTSIIEKYVIELGDEGTLVSMQLEELMGTTRIDQKLIFKDYNKENTEIKELMKKVKNLNSEELIELVNMAKLLGYSGFSESMDMPIKTRGYRILSKIHRLPTAIIENLVNYFENFQQILDASIEELDEVEGIGEIRATYIKNGLIKMKQLVLLDRHI</sequence>
<name>A0A031WDI0_CLODI</name>
<dbReference type="InterPro" id="IPR003390">
    <property type="entry name" value="DNA_integrity_scan_DisA_N"/>
</dbReference>
<evidence type="ECO:0000313" key="16">
    <source>
        <dbReference type="EMBL" id="HBH1543158.1"/>
    </source>
</evidence>
<keyword evidence="8 11" id="KW-0460">Magnesium</keyword>
<reference evidence="15" key="1">
    <citation type="submission" date="2014-07" db="EMBL/GenBank/DDBJ databases">
        <authorList>
            <person name="Monot Marc"/>
        </authorList>
    </citation>
    <scope>NUCLEOTIDE SEQUENCE</scope>
    <source>
        <strain evidence="15">7032989</strain>
        <strain evidence="13">7032994</strain>
    </source>
</reference>
<dbReference type="NCBIfam" id="NF010009">
    <property type="entry name" value="PRK13482.1"/>
    <property type="match status" value="1"/>
</dbReference>
<comment type="function">
    <text evidence="11">Has also diadenylate cyclase activity, catalyzing the condensation of 2 ATP molecules into cyclic di-AMP (c-di-AMP). c-di-AMP acts as a signaling molecule that couples DNA integrity with progression of sporulation. The rise in c-di-AMP level generated by DisA while scanning the chromosome, operates as a positive signal that advances sporulation; upon encountering a lesion, the DisA focus arrests at the damaged site and halts c-di-AMP synthesis.</text>
</comment>
<keyword evidence="5 11" id="KW-0547">Nucleotide-binding</keyword>
<proteinExistence type="inferred from homology"/>
<evidence type="ECO:0000256" key="10">
    <source>
        <dbReference type="ARBA" id="ARBA00023204"/>
    </source>
</evidence>
<dbReference type="EMBL" id="CAAJVP010000023">
    <property type="protein sequence ID" value="VHY20036.1"/>
    <property type="molecule type" value="Genomic_DNA"/>
</dbReference>
<reference evidence="16" key="3">
    <citation type="journal article" date="2018" name="Genome Biol.">
        <title>SKESA: strategic k-mer extension for scrupulous assemblies.</title>
        <authorList>
            <person name="Souvorov A."/>
            <person name="Agarwala R."/>
            <person name="Lipman D.J."/>
        </authorList>
    </citation>
    <scope>NUCLEOTIDE SEQUENCE</scope>
    <source>
        <strain evidence="16">HN1000</strain>
    </source>
</reference>
<dbReference type="EMBL" id="DAEPXK010000031">
    <property type="protein sequence ID" value="HBH1543158.1"/>
    <property type="molecule type" value="Genomic_DNA"/>
</dbReference>
<gene>
    <name evidence="11 15" type="primary">disA</name>
    <name evidence="15" type="ORF">BN1095_240010</name>
    <name evidence="14" type="ORF">BN1096_80009</name>
    <name evidence="13" type="ORF">BN1097_70011</name>
    <name evidence="16" type="ORF">KRM00_002680</name>
    <name evidence="18" type="ORF">SAMEA1402366_03449</name>
    <name evidence="17" type="ORF">SAMEA3375112_03987</name>
</gene>
<dbReference type="KEGG" id="pdf:CD630DERM_00280"/>
<dbReference type="Gene3D" id="3.40.1700.10">
    <property type="entry name" value="DNA integrity scanning protein, DisA, N-terminal domain"/>
    <property type="match status" value="1"/>
</dbReference>
<feature type="binding site" evidence="11">
    <location>
        <position position="74"/>
    </location>
    <ligand>
        <name>ATP</name>
        <dbReference type="ChEBI" id="CHEBI:30616"/>
    </ligand>
</feature>
<dbReference type="Proteomes" id="UP000878956">
    <property type="component" value="Unassembled WGS sequence"/>
</dbReference>
<dbReference type="GO" id="GO:0005524">
    <property type="term" value="F:ATP binding"/>
    <property type="evidence" value="ECO:0007669"/>
    <property type="project" value="UniProtKB-UniRule"/>
</dbReference>
<dbReference type="SUPFAM" id="SSF47781">
    <property type="entry name" value="RuvA domain 2-like"/>
    <property type="match status" value="1"/>
</dbReference>
<comment type="subunit">
    <text evidence="11">Homooctamer.</text>
</comment>
<dbReference type="PATRIC" id="fig|1496.1373.peg.2513"/>
<dbReference type="GO" id="GO:0004016">
    <property type="term" value="F:adenylate cyclase activity"/>
    <property type="evidence" value="ECO:0007669"/>
    <property type="project" value="TreeGrafter"/>
</dbReference>
<dbReference type="InterPro" id="IPR038331">
    <property type="entry name" value="DisA_sf"/>
</dbReference>
<dbReference type="EMBL" id="FUPS01000019">
    <property type="protein sequence ID" value="SJT21822.1"/>
    <property type="molecule type" value="Genomic_DNA"/>
</dbReference>
<dbReference type="FunFam" id="3.40.1700.10:FF:000001">
    <property type="entry name" value="DNA integrity scanning protein DisA"/>
    <property type="match status" value="1"/>
</dbReference>
<keyword evidence="6 11" id="KW-0227">DNA damage</keyword>
<dbReference type="RefSeq" id="WP_004453975.1">
    <property type="nucleotide sequence ID" value="NZ_AP031492.1"/>
</dbReference>
<comment type="cofactor">
    <cofactor evidence="2 11">
        <name>Mg(2+)</name>
        <dbReference type="ChEBI" id="CHEBI:18420"/>
    </cofactor>
</comment>
<feature type="domain" description="DAC" evidence="12">
    <location>
        <begin position="7"/>
        <end position="147"/>
    </location>
</feature>
<dbReference type="Gene3D" id="1.20.1260.110">
    <property type="entry name" value="DNA integrity scanning linker region"/>
    <property type="match status" value="1"/>
</dbReference>
<dbReference type="InterPro" id="IPR050338">
    <property type="entry name" value="DisA"/>
</dbReference>
<dbReference type="EMBL" id="LK932409">
    <property type="protein sequence ID" value="CDS88917.1"/>
    <property type="molecule type" value="Genomic_DNA"/>
</dbReference>
<keyword evidence="10 11" id="KW-0234">DNA repair</keyword>
<dbReference type="GO" id="GO:0106408">
    <property type="term" value="F:diadenylate cyclase activity"/>
    <property type="evidence" value="ECO:0007669"/>
    <property type="project" value="UniProtKB-EC"/>
</dbReference>
<dbReference type="GO" id="GO:0003677">
    <property type="term" value="F:DNA binding"/>
    <property type="evidence" value="ECO:0007669"/>
    <property type="project" value="UniProtKB-UniRule"/>
</dbReference>
<reference evidence="17 19" key="2">
    <citation type="submission" date="2017-02" db="EMBL/GenBank/DDBJ databases">
        <authorList>
            <consortium name="Pathogen Informatics"/>
        </authorList>
    </citation>
    <scope>NUCLEOTIDE SEQUENCE [LARGE SCALE GENOMIC DNA]</scope>
    <source>
        <strain evidence="18">Tl291</strain>
        <strain evidence="20">tl291</strain>
        <strain evidence="17 19">VRECD0157</strain>
    </source>
</reference>
<evidence type="ECO:0000313" key="17">
    <source>
        <dbReference type="EMBL" id="SJT21822.1"/>
    </source>
</evidence>
<evidence type="ECO:0000256" key="1">
    <source>
        <dbReference type="ARBA" id="ARBA00000877"/>
    </source>
</evidence>
<evidence type="ECO:0000256" key="11">
    <source>
        <dbReference type="HAMAP-Rule" id="MF_01438"/>
    </source>
</evidence>
<dbReference type="Pfam" id="PF02457">
    <property type="entry name" value="DAC"/>
    <property type="match status" value="1"/>
</dbReference>
<evidence type="ECO:0000313" key="19">
    <source>
        <dbReference type="Proteomes" id="UP000189137"/>
    </source>
</evidence>
<keyword evidence="3 11" id="KW-0808">Transferase</keyword>
<dbReference type="InterPro" id="IPR010994">
    <property type="entry name" value="RuvA_2-like"/>
</dbReference>
<dbReference type="PROSITE" id="PS51794">
    <property type="entry name" value="DAC"/>
    <property type="match status" value="1"/>
</dbReference>
<evidence type="ECO:0000256" key="7">
    <source>
        <dbReference type="ARBA" id="ARBA00022840"/>
    </source>
</evidence>
<evidence type="ECO:0000256" key="5">
    <source>
        <dbReference type="ARBA" id="ARBA00022741"/>
    </source>
</evidence>
<comment type="function">
    <text evidence="11">Participates in a DNA-damage check-point that is active prior to asymmetric division when DNA is damaged. DisA forms globular foci that rapidly scan along the chromosomes during sporulation, searching for lesions. When a lesion is present, DisA pauses at the lesion site. This triggers a cellular response that culminates in a temporary block in sporulation initiation.</text>
</comment>
<dbReference type="Proteomes" id="UP000189137">
    <property type="component" value="Unassembled WGS sequence"/>
</dbReference>
<feature type="binding site" evidence="11">
    <location>
        <begin position="105"/>
        <end position="109"/>
    </location>
    <ligand>
        <name>ATP</name>
        <dbReference type="ChEBI" id="CHEBI:30616"/>
    </ligand>
</feature>
<dbReference type="EC" id="2.7.7.85" evidence="11"/>
<accession>A0A031WDI0</accession>
<dbReference type="OMA" id="MRLIALY"/>
<evidence type="ECO:0000256" key="2">
    <source>
        <dbReference type="ARBA" id="ARBA00001946"/>
    </source>
</evidence>
<evidence type="ECO:0000313" key="15">
    <source>
        <dbReference type="EMBL" id="CDT02224.1"/>
    </source>
</evidence>
<evidence type="ECO:0000256" key="3">
    <source>
        <dbReference type="ARBA" id="ARBA00022679"/>
    </source>
</evidence>
<evidence type="ECO:0000256" key="8">
    <source>
        <dbReference type="ARBA" id="ARBA00022842"/>
    </source>
</evidence>
<protein>
    <recommendedName>
        <fullName evidence="11">DNA integrity scanning protein DisA</fullName>
    </recommendedName>
    <alternativeName>
        <fullName evidence="11">Cyclic di-AMP synthase</fullName>
        <shortName evidence="11">c-di-AMP synthase</shortName>
    </alternativeName>
    <alternativeName>
        <fullName evidence="11">Diadenylate cyclase</fullName>
        <ecNumber evidence="11">2.7.7.85</ecNumber>
    </alternativeName>
</protein>
<dbReference type="PANTHER" id="PTHR34185">
    <property type="entry name" value="DIADENYLATE CYCLASE"/>
    <property type="match status" value="1"/>
</dbReference>
<dbReference type="SMR" id="A0A031WDI0"/>
<keyword evidence="9 11" id="KW-0238">DNA-binding</keyword>
<dbReference type="EMBL" id="LK932894">
    <property type="protein sequence ID" value="CDT02224.1"/>
    <property type="molecule type" value="Genomic_DNA"/>
</dbReference>
<comment type="catalytic activity">
    <reaction evidence="1 11">
        <text>2 ATP = 3',3'-c-di-AMP + 2 diphosphate</text>
        <dbReference type="Rhea" id="RHEA:35655"/>
        <dbReference type="ChEBI" id="CHEBI:30616"/>
        <dbReference type="ChEBI" id="CHEBI:33019"/>
        <dbReference type="ChEBI" id="CHEBI:71500"/>
        <dbReference type="EC" id="2.7.7.85"/>
    </reaction>
</comment>
<evidence type="ECO:0000313" key="18">
    <source>
        <dbReference type="EMBL" id="VHY20036.1"/>
    </source>
</evidence>
<evidence type="ECO:0000256" key="9">
    <source>
        <dbReference type="ARBA" id="ARBA00023125"/>
    </source>
</evidence>
<dbReference type="GeneID" id="66352524"/>
<keyword evidence="4 11" id="KW-0548">Nucleotidyltransferase</keyword>
<dbReference type="GO" id="GO:0006281">
    <property type="term" value="P:DNA repair"/>
    <property type="evidence" value="ECO:0007669"/>
    <property type="project" value="UniProtKB-UniRule"/>
</dbReference>
<evidence type="ECO:0000313" key="14">
    <source>
        <dbReference type="EMBL" id="CDS90279.1"/>
    </source>
</evidence>
<organism evidence="15">
    <name type="scientific">Clostridioides difficile</name>
    <name type="common">Peptoclostridium difficile</name>
    <dbReference type="NCBI Taxonomy" id="1496"/>
    <lineage>
        <taxon>Bacteria</taxon>
        <taxon>Bacillati</taxon>
        <taxon>Bacillota</taxon>
        <taxon>Clostridia</taxon>
        <taxon>Peptostreptococcales</taxon>
        <taxon>Peptostreptococcaceae</taxon>
        <taxon>Clostridioides</taxon>
    </lineage>
</organism>
<evidence type="ECO:0000256" key="6">
    <source>
        <dbReference type="ARBA" id="ARBA00022763"/>
    </source>
</evidence>
<dbReference type="InterPro" id="IPR036888">
    <property type="entry name" value="DNA_integrity_DisA_N_sf"/>
</dbReference>
<dbReference type="Gene3D" id="1.10.150.20">
    <property type="entry name" value="5' to 3' exonuclease, C-terminal subdomain"/>
    <property type="match status" value="1"/>
</dbReference>
<feature type="binding site" evidence="11">
    <location>
        <position position="92"/>
    </location>
    <ligand>
        <name>ATP</name>
        <dbReference type="ChEBI" id="CHEBI:30616"/>
    </ligand>
</feature>